<gene>
    <name evidence="2" type="ORF">G7Z17_g6860</name>
</gene>
<reference evidence="2" key="1">
    <citation type="submission" date="2020-03" db="EMBL/GenBank/DDBJ databases">
        <title>Draft Genome Sequence of Cylindrodendrum hubeiense.</title>
        <authorList>
            <person name="Buettner E."/>
            <person name="Kellner H."/>
        </authorList>
    </citation>
    <scope>NUCLEOTIDE SEQUENCE</scope>
    <source>
        <strain evidence="2">IHI 201604</strain>
    </source>
</reference>
<feature type="region of interest" description="Disordered" evidence="1">
    <location>
        <begin position="129"/>
        <end position="196"/>
    </location>
</feature>
<evidence type="ECO:0000313" key="2">
    <source>
        <dbReference type="EMBL" id="KAF7548739.1"/>
    </source>
</evidence>
<keyword evidence="3" id="KW-1185">Reference proteome</keyword>
<feature type="region of interest" description="Disordered" evidence="1">
    <location>
        <begin position="1"/>
        <end position="64"/>
    </location>
</feature>
<sequence length="445" mass="49918">MPPKTRNAKGSKRPIADVGDENQPAAKKSNVGREPTTSEDASGSSSAVPTTNAPRISRGPNGEAFIPHIIPRECVDTIKKIGVPFSWISYVDATPGREMTLGDRVWWETHGPWLEKNKTALKLKAADWKKKDETMSKDVPRKEDEGNEDFDFICYPLPRDSEDDEDEEEDEEEEENDEAGGNKDAGSKDKNNPVGKLASLHPDHPWVFSMLGQDRSRWWILEAMKRDQDEFGMHIYNDFSSYGKLEVLENIFLHFSAVCKRKASYQELWPEVEGLALVLRSDVSDFVMCDDGEKCGSMIKMVGHLVMTTLKSLKDQKVLTADSAIPNIGLVLAIFVQWAWQLAKDFSWEEESSWVHPVVEMAEKAQITLAGPPGFEENLEEIKDNADEGQKHAKVWKATWTAACAAFRRKHGTSLTPTSQQTLGGSNYDITKFSAAQRKQHSLGF</sequence>
<dbReference type="AlphaFoldDB" id="A0A9P5H9E4"/>
<dbReference type="OrthoDB" id="10037289at2759"/>
<comment type="caution">
    <text evidence="2">The sequence shown here is derived from an EMBL/GenBank/DDBJ whole genome shotgun (WGS) entry which is preliminary data.</text>
</comment>
<organism evidence="2 3">
    <name type="scientific">Cylindrodendrum hubeiense</name>
    <dbReference type="NCBI Taxonomy" id="595255"/>
    <lineage>
        <taxon>Eukaryota</taxon>
        <taxon>Fungi</taxon>
        <taxon>Dikarya</taxon>
        <taxon>Ascomycota</taxon>
        <taxon>Pezizomycotina</taxon>
        <taxon>Sordariomycetes</taxon>
        <taxon>Hypocreomycetidae</taxon>
        <taxon>Hypocreales</taxon>
        <taxon>Nectriaceae</taxon>
        <taxon>Cylindrodendrum</taxon>
    </lineage>
</organism>
<name>A0A9P5H9E4_9HYPO</name>
<proteinExistence type="predicted"/>
<protein>
    <submittedName>
        <fullName evidence="2">Uncharacterized protein</fullName>
    </submittedName>
</protein>
<feature type="compositionally biased region" description="Basic and acidic residues" evidence="1">
    <location>
        <begin position="129"/>
        <end position="144"/>
    </location>
</feature>
<feature type="compositionally biased region" description="Acidic residues" evidence="1">
    <location>
        <begin position="161"/>
        <end position="178"/>
    </location>
</feature>
<dbReference type="Proteomes" id="UP000722485">
    <property type="component" value="Unassembled WGS sequence"/>
</dbReference>
<feature type="compositionally biased region" description="Basic residues" evidence="1">
    <location>
        <begin position="1"/>
        <end position="12"/>
    </location>
</feature>
<accession>A0A9P5H9E4</accession>
<dbReference type="EMBL" id="JAANBB010000140">
    <property type="protein sequence ID" value="KAF7548739.1"/>
    <property type="molecule type" value="Genomic_DNA"/>
</dbReference>
<feature type="compositionally biased region" description="Polar residues" evidence="1">
    <location>
        <begin position="38"/>
        <end position="54"/>
    </location>
</feature>
<evidence type="ECO:0000313" key="3">
    <source>
        <dbReference type="Proteomes" id="UP000722485"/>
    </source>
</evidence>
<evidence type="ECO:0000256" key="1">
    <source>
        <dbReference type="SAM" id="MobiDB-lite"/>
    </source>
</evidence>